<proteinExistence type="predicted"/>
<feature type="region of interest" description="Disordered" evidence="1">
    <location>
        <begin position="1"/>
        <end position="21"/>
    </location>
</feature>
<feature type="region of interest" description="Disordered" evidence="1">
    <location>
        <begin position="148"/>
        <end position="170"/>
    </location>
</feature>
<keyword evidence="3" id="KW-1185">Reference proteome</keyword>
<accession>A0A2G5T3N2</accession>
<reference evidence="3" key="1">
    <citation type="submission" date="2017-10" db="EMBL/GenBank/DDBJ databases">
        <title>Rapid genome shrinkage in a self-fertile nematode reveals novel sperm competition proteins.</title>
        <authorList>
            <person name="Yin D."/>
            <person name="Schwarz E.M."/>
            <person name="Thomas C.G."/>
            <person name="Felde R.L."/>
            <person name="Korf I.F."/>
            <person name="Cutter A.D."/>
            <person name="Schartner C.M."/>
            <person name="Ralston E.J."/>
            <person name="Meyer B.J."/>
            <person name="Haag E.S."/>
        </authorList>
    </citation>
    <scope>NUCLEOTIDE SEQUENCE [LARGE SCALE GENOMIC DNA]</scope>
    <source>
        <strain evidence="3">JU1422</strain>
    </source>
</reference>
<dbReference type="EMBL" id="PDUG01000006">
    <property type="protein sequence ID" value="PIC21877.1"/>
    <property type="molecule type" value="Genomic_DNA"/>
</dbReference>
<dbReference type="Proteomes" id="UP000230233">
    <property type="component" value="Chromosome X"/>
</dbReference>
<evidence type="ECO:0000313" key="3">
    <source>
        <dbReference type="Proteomes" id="UP000230233"/>
    </source>
</evidence>
<protein>
    <submittedName>
        <fullName evidence="2">Uncharacterized protein</fullName>
    </submittedName>
</protein>
<dbReference type="AlphaFoldDB" id="A0A2G5T3N2"/>
<evidence type="ECO:0000256" key="1">
    <source>
        <dbReference type="SAM" id="MobiDB-lite"/>
    </source>
</evidence>
<name>A0A2G5T3N2_9PELO</name>
<gene>
    <name evidence="2" type="primary">Cnig_chr_X.g26558</name>
    <name evidence="2" type="ORF">B9Z55_026558</name>
</gene>
<comment type="caution">
    <text evidence="2">The sequence shown here is derived from an EMBL/GenBank/DDBJ whole genome shotgun (WGS) entry which is preliminary data.</text>
</comment>
<organism evidence="2 3">
    <name type="scientific">Caenorhabditis nigoni</name>
    <dbReference type="NCBI Taxonomy" id="1611254"/>
    <lineage>
        <taxon>Eukaryota</taxon>
        <taxon>Metazoa</taxon>
        <taxon>Ecdysozoa</taxon>
        <taxon>Nematoda</taxon>
        <taxon>Chromadorea</taxon>
        <taxon>Rhabditida</taxon>
        <taxon>Rhabditina</taxon>
        <taxon>Rhabditomorpha</taxon>
        <taxon>Rhabditoidea</taxon>
        <taxon>Rhabditidae</taxon>
        <taxon>Peloderinae</taxon>
        <taxon>Caenorhabditis</taxon>
    </lineage>
</organism>
<evidence type="ECO:0000313" key="2">
    <source>
        <dbReference type="EMBL" id="PIC21877.1"/>
    </source>
</evidence>
<sequence>MSSQTPCGTPPTPAIPTPRSSQRARITARLELYAIIEKMEAINKNSHDLELELSSAAPPVFKNFWHYRDAFVSHRQFAADFQDCLEGIKLMEESGSLGGFKVQEELKHCGIDVEAQMECLAKISEFLHPSGNLPDSTENLDEAEKLDENLDEAPQEPKPSENSPVSPKTLEEVLKSVQNDIDDIKTGLRRFSEERKEDMKKVMELLETLIKKHQDDVRIVSAEFRDTKSERRSVTFL</sequence>